<dbReference type="Gene3D" id="2.30.30.140">
    <property type="match status" value="1"/>
</dbReference>
<dbReference type="InterPro" id="IPR002999">
    <property type="entry name" value="Tudor"/>
</dbReference>
<keyword evidence="5 9" id="KW-0863">Zinc-finger</keyword>
<feature type="region of interest" description="Disordered" evidence="10">
    <location>
        <begin position="474"/>
        <end position="499"/>
    </location>
</feature>
<feature type="region of interest" description="Disordered" evidence="10">
    <location>
        <begin position="380"/>
        <end position="462"/>
    </location>
</feature>
<dbReference type="OMA" id="CPDESWH"/>
<dbReference type="InterPro" id="IPR011011">
    <property type="entry name" value="Znf_FYVE_PHD"/>
</dbReference>
<dbReference type="GO" id="GO:0006325">
    <property type="term" value="P:chromatin organization"/>
    <property type="evidence" value="ECO:0007669"/>
    <property type="project" value="UniProtKB-KW"/>
</dbReference>
<organism evidence="12 13">
    <name type="scientific">Tigriopus californicus</name>
    <name type="common">Marine copepod</name>
    <dbReference type="NCBI Taxonomy" id="6832"/>
    <lineage>
        <taxon>Eukaryota</taxon>
        <taxon>Metazoa</taxon>
        <taxon>Ecdysozoa</taxon>
        <taxon>Arthropoda</taxon>
        <taxon>Crustacea</taxon>
        <taxon>Multicrustacea</taxon>
        <taxon>Hexanauplia</taxon>
        <taxon>Copepoda</taxon>
        <taxon>Harpacticoida</taxon>
        <taxon>Harpacticidae</taxon>
        <taxon>Tigriopus</taxon>
    </lineage>
</organism>
<keyword evidence="4" id="KW-0677">Repeat</keyword>
<proteinExistence type="inferred from homology"/>
<evidence type="ECO:0000256" key="8">
    <source>
        <dbReference type="ARBA" id="ARBA00023242"/>
    </source>
</evidence>
<dbReference type="InterPro" id="IPR019786">
    <property type="entry name" value="Zinc_finger_PHD-type_CS"/>
</dbReference>
<feature type="region of interest" description="Disordered" evidence="10">
    <location>
        <begin position="632"/>
        <end position="671"/>
    </location>
</feature>
<keyword evidence="7" id="KW-0156">Chromatin regulator</keyword>
<dbReference type="OrthoDB" id="10033786at2759"/>
<dbReference type="InterPro" id="IPR001965">
    <property type="entry name" value="Znf_PHD"/>
</dbReference>
<feature type="compositionally biased region" description="Polar residues" evidence="10">
    <location>
        <begin position="640"/>
        <end position="671"/>
    </location>
</feature>
<gene>
    <name evidence="12" type="ORF">TCAL_13306</name>
</gene>
<dbReference type="InterPro" id="IPR019787">
    <property type="entry name" value="Znf_PHD-finger"/>
</dbReference>
<dbReference type="PROSITE" id="PS01359">
    <property type="entry name" value="ZF_PHD_1"/>
    <property type="match status" value="1"/>
</dbReference>
<evidence type="ECO:0000313" key="13">
    <source>
        <dbReference type="Proteomes" id="UP000318571"/>
    </source>
</evidence>
<feature type="compositionally biased region" description="Low complexity" evidence="10">
    <location>
        <begin position="485"/>
        <end position="498"/>
    </location>
</feature>
<dbReference type="Pfam" id="PF14061">
    <property type="entry name" value="Mtf2_C"/>
    <property type="match status" value="1"/>
</dbReference>
<dbReference type="Proteomes" id="UP000318571">
    <property type="component" value="Chromosome 3"/>
</dbReference>
<evidence type="ECO:0000256" key="7">
    <source>
        <dbReference type="ARBA" id="ARBA00022853"/>
    </source>
</evidence>
<dbReference type="AlphaFoldDB" id="A0A553P5P7"/>
<evidence type="ECO:0000256" key="3">
    <source>
        <dbReference type="ARBA" id="ARBA00022723"/>
    </source>
</evidence>
<keyword evidence="6" id="KW-0862">Zinc</keyword>
<protein>
    <recommendedName>
        <fullName evidence="11">PHD-type domain-containing protein</fullName>
    </recommendedName>
</protein>
<dbReference type="SUPFAM" id="SSF57903">
    <property type="entry name" value="FYVE/PHD zinc finger"/>
    <property type="match status" value="1"/>
</dbReference>
<comment type="subcellular location">
    <subcellularLocation>
        <location evidence="1">Nucleus</location>
    </subcellularLocation>
</comment>
<dbReference type="GO" id="GO:0005634">
    <property type="term" value="C:nucleus"/>
    <property type="evidence" value="ECO:0007669"/>
    <property type="project" value="UniProtKB-SubCell"/>
</dbReference>
<keyword evidence="13" id="KW-1185">Reference proteome</keyword>
<feature type="compositionally biased region" description="Basic and acidic residues" evidence="10">
    <location>
        <begin position="452"/>
        <end position="462"/>
    </location>
</feature>
<feature type="domain" description="PHD-type" evidence="11">
    <location>
        <begin position="202"/>
        <end position="256"/>
    </location>
</feature>
<evidence type="ECO:0000256" key="6">
    <source>
        <dbReference type="ARBA" id="ARBA00022833"/>
    </source>
</evidence>
<evidence type="ECO:0000259" key="11">
    <source>
        <dbReference type="PROSITE" id="PS50016"/>
    </source>
</evidence>
<reference evidence="12 13" key="1">
    <citation type="journal article" date="2018" name="Nat. Ecol. Evol.">
        <title>Genomic signatures of mitonuclear coevolution across populations of Tigriopus californicus.</title>
        <authorList>
            <person name="Barreto F.S."/>
            <person name="Watson E.T."/>
            <person name="Lima T.G."/>
            <person name="Willett C.S."/>
            <person name="Edmands S."/>
            <person name="Li W."/>
            <person name="Burton R.S."/>
        </authorList>
    </citation>
    <scope>NUCLEOTIDE SEQUENCE [LARGE SCALE GENOMIC DNA]</scope>
    <source>
        <strain evidence="12 13">San Diego</strain>
    </source>
</reference>
<evidence type="ECO:0000256" key="2">
    <source>
        <dbReference type="ARBA" id="ARBA00008084"/>
    </source>
</evidence>
<keyword evidence="3" id="KW-0479">Metal-binding</keyword>
<evidence type="ECO:0000256" key="9">
    <source>
        <dbReference type="PROSITE-ProRule" id="PRU00146"/>
    </source>
</evidence>
<dbReference type="STRING" id="6832.A0A553P5P7"/>
<feature type="compositionally biased region" description="Low complexity" evidence="10">
    <location>
        <begin position="436"/>
        <end position="446"/>
    </location>
</feature>
<dbReference type="EMBL" id="VCGU01000007">
    <property type="protein sequence ID" value="TRY72982.1"/>
    <property type="molecule type" value="Genomic_DNA"/>
</dbReference>
<accession>A0A553P5P7</accession>
<dbReference type="GO" id="GO:0008270">
    <property type="term" value="F:zinc ion binding"/>
    <property type="evidence" value="ECO:0007669"/>
    <property type="project" value="UniProtKB-KW"/>
</dbReference>
<dbReference type="PROSITE" id="PS50016">
    <property type="entry name" value="ZF_PHD_2"/>
    <property type="match status" value="1"/>
</dbReference>
<dbReference type="Gene3D" id="3.90.980.20">
    <property type="match status" value="1"/>
</dbReference>
<evidence type="ECO:0000256" key="5">
    <source>
        <dbReference type="ARBA" id="ARBA00022771"/>
    </source>
</evidence>
<dbReference type="SMART" id="SM00333">
    <property type="entry name" value="TUDOR"/>
    <property type="match status" value="1"/>
</dbReference>
<sequence>MPASCSKPQMSRPAEFVKPALDPMVSGSTGHGLSWSRLLRNWRRRPWSEGQDVLLSGPDDGLLYFGIVVETDEDTLQCLVRFGDGTERWSPFYHLRRLGEPEEVIDLTLADETEDCPDEEDTLGPPKLVPQVLPATLSSSPLPAPPPDHDEANDLLPLKKPRLRPKNRPAPWPAHVLDARKALPYDFDRLKWDQNHARNDDQRYCYCGESGDWYRRMFQCAECRQWFHQECLRKSSPPVLLGDGFFEFECALCTGKPEEILERLDVSWAEALHLVLFNLTLANSKRYHDLDTAIIPLFRRKWKCLQGPGLCLKPGRIEHSFLHNVLRGHKARFKCGSEIKKRSTFWGLRKVLPPAVPNKLGGDGPFVNFKLNLEGLPRGKASKRHWAPQRSKAPTTRYPTPGERGRVVCPSSTIQRKRGRPARQTVETMDPDSDDTSSTTRGTLDSFIPPPKDFKGPNHPFRDLELESFNSARNKLGTNNEEDGTSVPTSSTHSSPSSLEPLEMYKSKRSHPHRNGNIGLLETIDNCVATNSATSSLSFPLAGLNGLGSNGNELARSLFAPQPALSNCLSVEGRSTASGPKFLTDLKLSLNSYFGAETRITKGERFNVNARRLTLDGDIQYLIEWEHPHPMSPTLESRHNSSSLANSDHQQSKFVSSNLRETLLQQQSAES</sequence>
<dbReference type="InterPro" id="IPR025894">
    <property type="entry name" value="Mtf2_C_dom"/>
</dbReference>
<dbReference type="SMART" id="SM00249">
    <property type="entry name" value="PHD"/>
    <property type="match status" value="1"/>
</dbReference>
<feature type="region of interest" description="Disordered" evidence="10">
    <location>
        <begin position="133"/>
        <end position="154"/>
    </location>
</feature>
<comment type="caution">
    <text evidence="12">The sequence shown here is derived from an EMBL/GenBank/DDBJ whole genome shotgun (WGS) entry which is preliminary data.</text>
</comment>
<evidence type="ECO:0000313" key="12">
    <source>
        <dbReference type="EMBL" id="TRY72982.1"/>
    </source>
</evidence>
<name>A0A553P5P7_TIGCA</name>
<evidence type="ECO:0000256" key="10">
    <source>
        <dbReference type="SAM" id="MobiDB-lite"/>
    </source>
</evidence>
<keyword evidence="8" id="KW-0539">Nucleus</keyword>
<evidence type="ECO:0000256" key="4">
    <source>
        <dbReference type="ARBA" id="ARBA00022737"/>
    </source>
</evidence>
<comment type="similarity">
    <text evidence="2">Belongs to the Polycomblike family.</text>
</comment>
<evidence type="ECO:0000256" key="1">
    <source>
        <dbReference type="ARBA" id="ARBA00004123"/>
    </source>
</evidence>